<keyword evidence="6 10" id="KW-1133">Transmembrane helix</keyword>
<feature type="transmembrane region" description="Helical" evidence="10">
    <location>
        <begin position="177"/>
        <end position="201"/>
    </location>
</feature>
<feature type="transmembrane region" description="Helical" evidence="10">
    <location>
        <begin position="262"/>
        <end position="281"/>
    </location>
</feature>
<evidence type="ECO:0000256" key="4">
    <source>
        <dbReference type="ARBA" id="ARBA00022692"/>
    </source>
</evidence>
<reference evidence="11" key="2">
    <citation type="submission" date="2021-08" db="EMBL/GenBank/DDBJ databases">
        <authorList>
            <person name="Eriksson T."/>
        </authorList>
    </citation>
    <scope>NUCLEOTIDE SEQUENCE</scope>
    <source>
        <strain evidence="11">Stoneville</strain>
        <tissue evidence="11">Whole head</tissue>
    </source>
</reference>
<dbReference type="InterPro" id="IPR002076">
    <property type="entry name" value="ELO_fam"/>
</dbReference>
<dbReference type="GO" id="GO:0030148">
    <property type="term" value="P:sphingolipid biosynthetic process"/>
    <property type="evidence" value="ECO:0007669"/>
    <property type="project" value="TreeGrafter"/>
</dbReference>
<evidence type="ECO:0000256" key="10">
    <source>
        <dbReference type="RuleBase" id="RU361115"/>
    </source>
</evidence>
<feature type="transmembrane region" description="Helical" evidence="10">
    <location>
        <begin position="436"/>
        <end position="453"/>
    </location>
</feature>
<feature type="transmembrane region" description="Helical" evidence="10">
    <location>
        <begin position="98"/>
        <end position="116"/>
    </location>
</feature>
<name>A0A8J6HBS1_TENMO</name>
<comment type="caution">
    <text evidence="10">Lacks conserved residue(s) required for the propagation of feature annotation.</text>
</comment>
<proteinExistence type="inferred from homology"/>
<reference evidence="11" key="1">
    <citation type="journal article" date="2020" name="J Insects Food Feed">
        <title>The yellow mealworm (Tenebrio molitor) genome: a resource for the emerging insects as food and feed industry.</title>
        <authorList>
            <person name="Eriksson T."/>
            <person name="Andere A."/>
            <person name="Kelstrup H."/>
            <person name="Emery V."/>
            <person name="Picard C."/>
        </authorList>
    </citation>
    <scope>NUCLEOTIDE SEQUENCE</scope>
    <source>
        <strain evidence="11">Stoneville</strain>
        <tissue evidence="11">Whole head</tissue>
    </source>
</reference>
<dbReference type="Pfam" id="PF01151">
    <property type="entry name" value="ELO"/>
    <property type="match status" value="2"/>
</dbReference>
<evidence type="ECO:0000256" key="7">
    <source>
        <dbReference type="ARBA" id="ARBA00023098"/>
    </source>
</evidence>
<comment type="catalytic activity">
    <reaction evidence="10">
        <text>a very-long-chain acyl-CoA + malonyl-CoA + H(+) = a very-long-chain 3-oxoacyl-CoA + CO2 + CoA</text>
        <dbReference type="Rhea" id="RHEA:32727"/>
        <dbReference type="ChEBI" id="CHEBI:15378"/>
        <dbReference type="ChEBI" id="CHEBI:16526"/>
        <dbReference type="ChEBI" id="CHEBI:57287"/>
        <dbReference type="ChEBI" id="CHEBI:57384"/>
        <dbReference type="ChEBI" id="CHEBI:90725"/>
        <dbReference type="ChEBI" id="CHEBI:90736"/>
        <dbReference type="EC" id="2.3.1.199"/>
    </reaction>
</comment>
<dbReference type="GO" id="GO:0005789">
    <property type="term" value="C:endoplasmic reticulum membrane"/>
    <property type="evidence" value="ECO:0007669"/>
    <property type="project" value="TreeGrafter"/>
</dbReference>
<dbReference type="GO" id="GO:0009922">
    <property type="term" value="F:fatty acid elongase activity"/>
    <property type="evidence" value="ECO:0007669"/>
    <property type="project" value="UniProtKB-EC"/>
</dbReference>
<feature type="transmembrane region" description="Helical" evidence="10">
    <location>
        <begin position="331"/>
        <end position="352"/>
    </location>
</feature>
<feature type="transmembrane region" description="Helical" evidence="10">
    <location>
        <begin position="207"/>
        <end position="226"/>
    </location>
</feature>
<feature type="transmembrane region" description="Helical" evidence="10">
    <location>
        <begin position="56"/>
        <end position="77"/>
    </location>
</feature>
<evidence type="ECO:0000256" key="9">
    <source>
        <dbReference type="ARBA" id="ARBA00023160"/>
    </source>
</evidence>
<feature type="transmembrane region" description="Helical" evidence="10">
    <location>
        <begin position="459"/>
        <end position="478"/>
    </location>
</feature>
<keyword evidence="12" id="KW-1185">Reference proteome</keyword>
<evidence type="ECO:0000256" key="2">
    <source>
        <dbReference type="ARBA" id="ARBA00022516"/>
    </source>
</evidence>
<evidence type="ECO:0000256" key="1">
    <source>
        <dbReference type="ARBA" id="ARBA00004141"/>
    </source>
</evidence>
<organism evidence="11 12">
    <name type="scientific">Tenebrio molitor</name>
    <name type="common">Yellow mealworm beetle</name>
    <dbReference type="NCBI Taxonomy" id="7067"/>
    <lineage>
        <taxon>Eukaryota</taxon>
        <taxon>Metazoa</taxon>
        <taxon>Ecdysozoa</taxon>
        <taxon>Arthropoda</taxon>
        <taxon>Hexapoda</taxon>
        <taxon>Insecta</taxon>
        <taxon>Pterygota</taxon>
        <taxon>Neoptera</taxon>
        <taxon>Endopterygota</taxon>
        <taxon>Coleoptera</taxon>
        <taxon>Polyphaga</taxon>
        <taxon>Cucujiformia</taxon>
        <taxon>Tenebrionidae</taxon>
        <taxon>Tenebrio</taxon>
    </lineage>
</organism>
<dbReference type="EC" id="2.3.1.199" evidence="10"/>
<keyword evidence="4 10" id="KW-0812">Transmembrane</keyword>
<evidence type="ECO:0000256" key="5">
    <source>
        <dbReference type="ARBA" id="ARBA00022832"/>
    </source>
</evidence>
<comment type="subcellular location">
    <subcellularLocation>
        <location evidence="1">Membrane</location>
        <topology evidence="1">Multi-pass membrane protein</topology>
    </subcellularLocation>
</comment>
<feature type="transmembrane region" description="Helical" evidence="10">
    <location>
        <begin position="364"/>
        <end position="386"/>
    </location>
</feature>
<evidence type="ECO:0000313" key="11">
    <source>
        <dbReference type="EMBL" id="KAH0811172.1"/>
    </source>
</evidence>
<keyword evidence="3 10" id="KW-0808">Transferase</keyword>
<dbReference type="GO" id="GO:0034625">
    <property type="term" value="P:fatty acid elongation, monounsaturated fatty acid"/>
    <property type="evidence" value="ECO:0007669"/>
    <property type="project" value="TreeGrafter"/>
</dbReference>
<dbReference type="Proteomes" id="UP000719412">
    <property type="component" value="Unassembled WGS sequence"/>
</dbReference>
<evidence type="ECO:0000256" key="8">
    <source>
        <dbReference type="ARBA" id="ARBA00023136"/>
    </source>
</evidence>
<dbReference type="GO" id="GO:0019367">
    <property type="term" value="P:fatty acid elongation, saturated fatty acid"/>
    <property type="evidence" value="ECO:0007669"/>
    <property type="project" value="TreeGrafter"/>
</dbReference>
<keyword evidence="7 10" id="KW-0443">Lipid metabolism</keyword>
<gene>
    <name evidence="11" type="ORF">GEV33_011619</name>
</gene>
<keyword evidence="2 10" id="KW-0444">Lipid biosynthesis</keyword>
<dbReference type="GO" id="GO:0042761">
    <property type="term" value="P:very long-chain fatty acid biosynthetic process"/>
    <property type="evidence" value="ECO:0007669"/>
    <property type="project" value="TreeGrafter"/>
</dbReference>
<dbReference type="EMBL" id="JABDTM020026991">
    <property type="protein sequence ID" value="KAH0811172.1"/>
    <property type="molecule type" value="Genomic_DNA"/>
</dbReference>
<keyword evidence="5 10" id="KW-0276">Fatty acid metabolism</keyword>
<evidence type="ECO:0000256" key="6">
    <source>
        <dbReference type="ARBA" id="ARBA00022989"/>
    </source>
</evidence>
<evidence type="ECO:0000313" key="12">
    <source>
        <dbReference type="Proteomes" id="UP000719412"/>
    </source>
</evidence>
<feature type="transmembrane region" description="Helical" evidence="10">
    <location>
        <begin position="406"/>
        <end position="424"/>
    </location>
</feature>
<accession>A0A8J6HBS1</accession>
<dbReference type="GO" id="GO:0034626">
    <property type="term" value="P:fatty acid elongation, polyunsaturated fatty acid"/>
    <property type="evidence" value="ECO:0007669"/>
    <property type="project" value="TreeGrafter"/>
</dbReference>
<dbReference type="InterPro" id="IPR030457">
    <property type="entry name" value="ELO_CS"/>
</dbReference>
<sequence>MLIASCGLGAAHLPERGRASVSATDKGPITSETMSSTNDQLFLDIFEYEDPRTQNYFLMSSPLPLFFILATYVSFIFKIGPAVMKNRQPVNLDKAMMVYNWAQIILNATIFIMASFPPTLDPNSLGLSGPLDQSNDPHVVTMVNLHYYYMMLKILDLLDTVFFVLRKKNNQVTFLHVYHHLMMAIFTWITVKFFAGGQVYFLGMPNLFVHVVMYFYYFLTAWDPIYKESIWWKKYITQLQLVQHCFIFLSFIIPFLNANCSYPKALLGIYLTQTTLMIYLFTDFYIKTYFRSVLVPQTMLFLMEKLLLGYSKLLQWGDSRMTNYALMGSPIPVFFILVSYILFIFEIGPHVMQNKQPYTLRKTIMGYNLFQMACNLLGLFVGTYYLPQLSVLCIPLDDPDLTAPHYWYFLLKVVDLFDTVFFVLKKKYKQITFLHMYHHVLMLVGSWMSAKYFPGGQLYVLGYINCFVHLVMYFYYFLTSWDSAYKNNIWWKKNLTQLQIKRQKADKEDAMRKGEVYNMFHSSANVALGTRFNSRNTCAFLLELYCALTCYFPESSVYLNAFQLERKGSYRGLNWLAVIYSKFGEDLGRVGVLRNIAGAAAPKSIRAIQSVEHPCYIFAQKKFYSCNALHREPLQRGEFLCDTYLMRHVIFAAFISFQPAAGELEQRCKNRLESKHFGAVEDGLLIIHGATPEGSVRFEIGSFATRPPPGGARDGLPPFHRAPNLTLCFTPKLQLKEVLDSRLKTLEMFPGRILDRSKVCKICHNAVEVRRMTERPTTCAACVAFSYGGSLRNSSIAFQMVSPFNTRADASNESLLLNGYPIRWLQTDFNVNDTIGNQTYNSPNDLDSQDESPQEALRISCNSFSKLAWFALSKGNKTKLAGNYSFLDLKAATLSVEKDKHNRLLRALLRPAKDADRSCRVITADVSPKIDSFGGVDAPEGGEDVALMRLRMMMFESMVESILMYRTEIWGWKEQEEVEGVQEKYLRRVLGVDRETPSCIVREECKRNRLSVKVGKRAEKFEDKMDGRILERNEQKKKVRQ</sequence>
<dbReference type="PROSITE" id="PS01188">
    <property type="entry name" value="ELO"/>
    <property type="match status" value="1"/>
</dbReference>
<dbReference type="PANTHER" id="PTHR11157:SF21">
    <property type="entry name" value="ELONGATION OF VERY LONG CHAIN FATTY ACIDS PROTEIN"/>
    <property type="match status" value="1"/>
</dbReference>
<protein>
    <recommendedName>
        <fullName evidence="10">Elongation of very long chain fatty acids protein</fullName>
        <ecNumber evidence="10">2.3.1.199</ecNumber>
    </recommendedName>
    <alternativeName>
        <fullName evidence="10">Very-long-chain 3-oxoacyl-CoA synthase</fullName>
    </alternativeName>
</protein>
<comment type="caution">
    <text evidence="11">The sequence shown here is derived from an EMBL/GenBank/DDBJ whole genome shotgun (WGS) entry which is preliminary data.</text>
</comment>
<dbReference type="PANTHER" id="PTHR11157">
    <property type="entry name" value="FATTY ACID ACYL TRANSFERASE-RELATED"/>
    <property type="match status" value="1"/>
</dbReference>
<keyword evidence="8 10" id="KW-0472">Membrane</keyword>
<dbReference type="AlphaFoldDB" id="A0A8J6HBS1"/>
<evidence type="ECO:0000256" key="3">
    <source>
        <dbReference type="ARBA" id="ARBA00022679"/>
    </source>
</evidence>
<keyword evidence="9 10" id="KW-0275">Fatty acid biosynthesis</keyword>
<comment type="similarity">
    <text evidence="10">Belongs to the ELO family.</text>
</comment>
<feature type="transmembrane region" description="Helical" evidence="10">
    <location>
        <begin position="238"/>
        <end position="256"/>
    </location>
</feature>